<reference evidence="3" key="1">
    <citation type="journal article" date="2023" name="Mol. Phylogenet. Evol.">
        <title>Genome-scale phylogeny and comparative genomics of the fungal order Sordariales.</title>
        <authorList>
            <person name="Hensen N."/>
            <person name="Bonometti L."/>
            <person name="Westerberg I."/>
            <person name="Brannstrom I.O."/>
            <person name="Guillou S."/>
            <person name="Cros-Aarteil S."/>
            <person name="Calhoun S."/>
            <person name="Haridas S."/>
            <person name="Kuo A."/>
            <person name="Mondo S."/>
            <person name="Pangilinan J."/>
            <person name="Riley R."/>
            <person name="LaButti K."/>
            <person name="Andreopoulos B."/>
            <person name="Lipzen A."/>
            <person name="Chen C."/>
            <person name="Yan M."/>
            <person name="Daum C."/>
            <person name="Ng V."/>
            <person name="Clum A."/>
            <person name="Steindorff A."/>
            <person name="Ohm R.A."/>
            <person name="Martin F."/>
            <person name="Silar P."/>
            <person name="Natvig D.O."/>
            <person name="Lalanne C."/>
            <person name="Gautier V."/>
            <person name="Ament-Velasquez S.L."/>
            <person name="Kruys A."/>
            <person name="Hutchinson M.I."/>
            <person name="Powell A.J."/>
            <person name="Barry K."/>
            <person name="Miller A.N."/>
            <person name="Grigoriev I.V."/>
            <person name="Debuchy R."/>
            <person name="Gladieux P."/>
            <person name="Hiltunen Thoren M."/>
            <person name="Johannesson H."/>
        </authorList>
    </citation>
    <scope>NUCLEOTIDE SEQUENCE</scope>
    <source>
        <strain evidence="3">CBS 990.96</strain>
    </source>
</reference>
<organism evidence="3 4">
    <name type="scientific">Podospora fimiseda</name>
    <dbReference type="NCBI Taxonomy" id="252190"/>
    <lineage>
        <taxon>Eukaryota</taxon>
        <taxon>Fungi</taxon>
        <taxon>Dikarya</taxon>
        <taxon>Ascomycota</taxon>
        <taxon>Pezizomycotina</taxon>
        <taxon>Sordariomycetes</taxon>
        <taxon>Sordariomycetidae</taxon>
        <taxon>Sordariales</taxon>
        <taxon>Podosporaceae</taxon>
        <taxon>Podospora</taxon>
    </lineage>
</organism>
<gene>
    <name evidence="3" type="ORF">QBC38DRAFT_449418</name>
</gene>
<reference evidence="3" key="2">
    <citation type="submission" date="2023-05" db="EMBL/GenBank/DDBJ databases">
        <authorList>
            <consortium name="Lawrence Berkeley National Laboratory"/>
            <person name="Steindorff A."/>
            <person name="Hensen N."/>
            <person name="Bonometti L."/>
            <person name="Westerberg I."/>
            <person name="Brannstrom I.O."/>
            <person name="Guillou S."/>
            <person name="Cros-Aarteil S."/>
            <person name="Calhoun S."/>
            <person name="Haridas S."/>
            <person name="Kuo A."/>
            <person name="Mondo S."/>
            <person name="Pangilinan J."/>
            <person name="Riley R."/>
            <person name="Labutti K."/>
            <person name="Andreopoulos B."/>
            <person name="Lipzen A."/>
            <person name="Chen C."/>
            <person name="Yanf M."/>
            <person name="Daum C."/>
            <person name="Ng V."/>
            <person name="Clum A."/>
            <person name="Ohm R."/>
            <person name="Martin F."/>
            <person name="Silar P."/>
            <person name="Natvig D."/>
            <person name="Lalanne C."/>
            <person name="Gautier V."/>
            <person name="Ament-Velasquez S.L."/>
            <person name="Kruys A."/>
            <person name="Hutchinson M.I."/>
            <person name="Powell A.J."/>
            <person name="Barry K."/>
            <person name="Miller A.N."/>
            <person name="Grigoriev I.V."/>
            <person name="Debuchy R."/>
            <person name="Gladieux P."/>
            <person name="Thoren M.H."/>
            <person name="Johannesson H."/>
        </authorList>
    </citation>
    <scope>NUCLEOTIDE SEQUENCE</scope>
    <source>
        <strain evidence="3">CBS 990.96</strain>
    </source>
</reference>
<feature type="region of interest" description="Disordered" evidence="1">
    <location>
        <begin position="492"/>
        <end position="511"/>
    </location>
</feature>
<evidence type="ECO:0000256" key="1">
    <source>
        <dbReference type="SAM" id="MobiDB-lite"/>
    </source>
</evidence>
<accession>A0AAN6YKU8</accession>
<keyword evidence="4" id="KW-1185">Reference proteome</keyword>
<dbReference type="InterPro" id="IPR052895">
    <property type="entry name" value="HetReg/Transcr_Mod"/>
</dbReference>
<dbReference type="PANTHER" id="PTHR24148:SF64">
    <property type="entry name" value="HETEROKARYON INCOMPATIBILITY DOMAIN-CONTAINING PROTEIN"/>
    <property type="match status" value="1"/>
</dbReference>
<evidence type="ECO:0000313" key="4">
    <source>
        <dbReference type="Proteomes" id="UP001301958"/>
    </source>
</evidence>
<protein>
    <submittedName>
        <fullName evidence="3">Heterokaryon incompatibility protein-domain-containing protein</fullName>
    </submittedName>
</protein>
<proteinExistence type="predicted"/>
<dbReference type="EMBL" id="MU865580">
    <property type="protein sequence ID" value="KAK4221149.1"/>
    <property type="molecule type" value="Genomic_DNA"/>
</dbReference>
<dbReference type="AlphaFoldDB" id="A0AAN6YKU8"/>
<dbReference type="PANTHER" id="PTHR24148">
    <property type="entry name" value="ANKYRIN REPEAT DOMAIN-CONTAINING PROTEIN 39 HOMOLOG-RELATED"/>
    <property type="match status" value="1"/>
</dbReference>
<evidence type="ECO:0000313" key="3">
    <source>
        <dbReference type="EMBL" id="KAK4221149.1"/>
    </source>
</evidence>
<dbReference type="Proteomes" id="UP001301958">
    <property type="component" value="Unassembled WGS sequence"/>
</dbReference>
<feature type="domain" description="Heterokaryon incompatibility" evidence="2">
    <location>
        <begin position="50"/>
        <end position="190"/>
    </location>
</feature>
<dbReference type="Pfam" id="PF06985">
    <property type="entry name" value="HET"/>
    <property type="match status" value="1"/>
</dbReference>
<sequence length="511" mass="58261">MEPLSDNLYESLRIRWQGEIRLLKIKPSADKPQKIQCELKSARLADNPNYIALSYTWGPSTPEAKAPTDPQLSIICNGYSLQITPNLHDFLLHARQDPLLNTRHFWIDSISINQQNNLEKRTQITFMASIYRSAEKVVAWLGFTSAYPTAKLWFRNLPLHPRASRPVDVWSSLKNFWRRNYFSWTWIIQEIVLARKVTAMCGAHFIPWQEIEEVSFFLTVTFWAQHFLSPDKGSHHSLPAYIKSISLNAPEDDNPLLDAVITARQFKCSEPRDKVFAVMGLVEDYLKGNDRSRARYEEQYTVVDAYTGFAVNILKDTENLLILAYSEGEEFRKIKGLPSWVPDWSVNKVLGLGILDCVVEVGETKDEVLNSGGVAYFSGWLEIVNKVSMRYHNGQSRGETFWRTLITDTAVRVNLSGRIEADGKTLTQVDHPAAGEYGVGFRDWFVSVVDRWRKEGESVEKERFLEQVDRLVASDDIGGFGSLNHEGLDLSNNLENSGGRTFPAQMSMRSP</sequence>
<name>A0AAN6YKU8_9PEZI</name>
<comment type="caution">
    <text evidence="3">The sequence shown here is derived from an EMBL/GenBank/DDBJ whole genome shotgun (WGS) entry which is preliminary data.</text>
</comment>
<dbReference type="InterPro" id="IPR010730">
    <property type="entry name" value="HET"/>
</dbReference>
<evidence type="ECO:0000259" key="2">
    <source>
        <dbReference type="Pfam" id="PF06985"/>
    </source>
</evidence>